<dbReference type="SUPFAM" id="SSF55785">
    <property type="entry name" value="PYP-like sensor domain (PAS domain)"/>
    <property type="match status" value="2"/>
</dbReference>
<evidence type="ECO:0000256" key="7">
    <source>
        <dbReference type="ARBA" id="ARBA00022840"/>
    </source>
</evidence>
<dbReference type="InterPro" id="IPR001789">
    <property type="entry name" value="Sig_transdc_resp-reg_receiver"/>
</dbReference>
<keyword evidence="8" id="KW-0902">Two-component regulatory system</keyword>
<protein>
    <recommendedName>
        <fullName evidence="2">histidine kinase</fullName>
        <ecNumber evidence="2">2.7.13.3</ecNumber>
    </recommendedName>
</protein>
<dbReference type="InterPro" id="IPR005467">
    <property type="entry name" value="His_kinase_dom"/>
</dbReference>
<organism evidence="14 15">
    <name type="scientific">Phreatobacter aquaticus</name>
    <dbReference type="NCBI Taxonomy" id="2570229"/>
    <lineage>
        <taxon>Bacteria</taxon>
        <taxon>Pseudomonadati</taxon>
        <taxon>Pseudomonadota</taxon>
        <taxon>Alphaproteobacteria</taxon>
        <taxon>Hyphomicrobiales</taxon>
        <taxon>Phreatobacteraceae</taxon>
        <taxon>Phreatobacter</taxon>
    </lineage>
</organism>
<dbReference type="RefSeq" id="WP_137098595.1">
    <property type="nucleotide sequence ID" value="NZ_CP039865.1"/>
</dbReference>
<dbReference type="PROSITE" id="PS50110">
    <property type="entry name" value="RESPONSE_REGULATORY"/>
    <property type="match status" value="1"/>
</dbReference>
<dbReference type="SMART" id="SM00091">
    <property type="entry name" value="PAS"/>
    <property type="match status" value="2"/>
</dbReference>
<dbReference type="SMART" id="SM00388">
    <property type="entry name" value="HisKA"/>
    <property type="match status" value="1"/>
</dbReference>
<name>A0A4D7QF50_9HYPH</name>
<evidence type="ECO:0000256" key="10">
    <source>
        <dbReference type="SAM" id="Phobius"/>
    </source>
</evidence>
<evidence type="ECO:0000256" key="4">
    <source>
        <dbReference type="ARBA" id="ARBA00022679"/>
    </source>
</evidence>
<dbReference type="PANTHER" id="PTHR43065:SF46">
    <property type="entry name" value="C4-DICARBOXYLATE TRANSPORT SENSOR PROTEIN DCTB"/>
    <property type="match status" value="1"/>
</dbReference>
<dbReference type="InterPro" id="IPR036097">
    <property type="entry name" value="HisK_dim/P_sf"/>
</dbReference>
<dbReference type="EMBL" id="CP039865">
    <property type="protein sequence ID" value="QCK85261.1"/>
    <property type="molecule type" value="Genomic_DNA"/>
</dbReference>
<comment type="catalytic activity">
    <reaction evidence="1">
        <text>ATP + protein L-histidine = ADP + protein N-phospho-L-histidine.</text>
        <dbReference type="EC" id="2.7.13.3"/>
    </reaction>
</comment>
<sequence>MAEFGARNDPAPQSGSDLSRRFAGLLTLCGLPLLCLVLYLAWATYGRAEVTAQAREHLVEHIVLVAGIVATFTVLAVLIWRQFVAPAVAIARFGAEARGGHAGAVPNVPQPWLSLRRQVASAVDEQSQRIHQLRAMIDGIPLRTVYVDHLLIYRDANREFLEFVGKTAEEVIGHTVEEILGPKVVAQYVAMGDRVRSGEVMRWEGWIDFVEKGGRYLQVSLIPYVPIGEIEVGFLTFTRDLTELKIGEQELARNIDALARSEALNKAVVQSSLDAIIVSDEDWQVVEFNPAAEAMFGYSREEAVGQKSWDLVVPHDLRQMQVDTMERYKAKVDVGSMARRFETLARRKDGSAFPVEYSVNTVRSGGFRLFMAHVRDLTEAHRMADEAQASRERLHQVEKLSALGSLLAGVAHELNNPLAIVIAQSSLLVEKAQADDVRRRGERIHAAAERCGRIVKSFLAMARQKPPQRSPVDINQVVTGALDMVGYGLRSSDIAVELKLGEGLPTLTGDRDLLTQVLANLVINAQQALMDRSAPRIVRVETREAGDRIAIVVSDNGPGVPPDLVRRIFDPYFTTKPAGVGTGIGLSICRNVVEAHGGTIALTNQPEGGARFDISLPKSEGAMEQAVAAAVAEGRPGLSVLIVDDEVDVAQSLAEIVEGLGHQAIIVDRSNLALERIGSGVFDIVFADLRMPGLDGIDFRDRIHAIDPALADRTIIVTGDTVAGPDRLAKAQGSAVVVLEKPFTFEDVKGVLAKVATNDLAARLSPKG</sequence>
<dbReference type="Pfam" id="PF00072">
    <property type="entry name" value="Response_reg"/>
    <property type="match status" value="1"/>
</dbReference>
<dbReference type="InterPro" id="IPR004358">
    <property type="entry name" value="Sig_transdc_His_kin-like_C"/>
</dbReference>
<evidence type="ECO:0000256" key="2">
    <source>
        <dbReference type="ARBA" id="ARBA00012438"/>
    </source>
</evidence>
<keyword evidence="10" id="KW-0472">Membrane</keyword>
<feature type="domain" description="Response regulatory" evidence="12">
    <location>
        <begin position="639"/>
        <end position="756"/>
    </location>
</feature>
<dbReference type="InterPro" id="IPR001610">
    <property type="entry name" value="PAC"/>
</dbReference>
<dbReference type="PANTHER" id="PTHR43065">
    <property type="entry name" value="SENSOR HISTIDINE KINASE"/>
    <property type="match status" value="1"/>
</dbReference>
<dbReference type="SUPFAM" id="SSF47384">
    <property type="entry name" value="Homodimeric domain of signal transducing histidine kinase"/>
    <property type="match status" value="1"/>
</dbReference>
<evidence type="ECO:0000256" key="9">
    <source>
        <dbReference type="PROSITE-ProRule" id="PRU00169"/>
    </source>
</evidence>
<dbReference type="Pfam" id="PF02518">
    <property type="entry name" value="HATPase_c"/>
    <property type="match status" value="1"/>
</dbReference>
<keyword evidence="6" id="KW-0418">Kinase</keyword>
<dbReference type="CDD" id="cd00082">
    <property type="entry name" value="HisKA"/>
    <property type="match status" value="1"/>
</dbReference>
<dbReference type="GO" id="GO:0000155">
    <property type="term" value="F:phosphorelay sensor kinase activity"/>
    <property type="evidence" value="ECO:0007669"/>
    <property type="project" value="InterPro"/>
</dbReference>
<evidence type="ECO:0000256" key="3">
    <source>
        <dbReference type="ARBA" id="ARBA00022553"/>
    </source>
</evidence>
<dbReference type="InterPro" id="IPR013656">
    <property type="entry name" value="PAS_4"/>
</dbReference>
<dbReference type="PROSITE" id="PS50112">
    <property type="entry name" value="PAS"/>
    <property type="match status" value="1"/>
</dbReference>
<evidence type="ECO:0000313" key="14">
    <source>
        <dbReference type="EMBL" id="QCK85261.1"/>
    </source>
</evidence>
<dbReference type="NCBIfam" id="TIGR00229">
    <property type="entry name" value="sensory_box"/>
    <property type="match status" value="2"/>
</dbReference>
<dbReference type="InterPro" id="IPR036890">
    <property type="entry name" value="HATPase_C_sf"/>
</dbReference>
<dbReference type="CDD" id="cd00130">
    <property type="entry name" value="PAS"/>
    <property type="match status" value="1"/>
</dbReference>
<keyword evidence="4" id="KW-0808">Transferase</keyword>
<evidence type="ECO:0000313" key="15">
    <source>
        <dbReference type="Proteomes" id="UP000298588"/>
    </source>
</evidence>
<evidence type="ECO:0000259" key="12">
    <source>
        <dbReference type="PROSITE" id="PS50110"/>
    </source>
</evidence>
<dbReference type="EC" id="2.7.13.3" evidence="2"/>
<dbReference type="GO" id="GO:0005524">
    <property type="term" value="F:ATP binding"/>
    <property type="evidence" value="ECO:0007669"/>
    <property type="project" value="UniProtKB-KW"/>
</dbReference>
<dbReference type="Gene3D" id="3.30.565.10">
    <property type="entry name" value="Histidine kinase-like ATPase, C-terminal domain"/>
    <property type="match status" value="1"/>
</dbReference>
<dbReference type="InterPro" id="IPR003594">
    <property type="entry name" value="HATPase_dom"/>
</dbReference>
<accession>A0A4D7QF50</accession>
<dbReference type="AlphaFoldDB" id="A0A4D7QF50"/>
<dbReference type="PRINTS" id="PR00344">
    <property type="entry name" value="BCTRLSENSOR"/>
</dbReference>
<dbReference type="InterPro" id="IPR000014">
    <property type="entry name" value="PAS"/>
</dbReference>
<feature type="modified residue" description="4-aspartylphosphate" evidence="9">
    <location>
        <position position="688"/>
    </location>
</feature>
<dbReference type="SMART" id="SM00387">
    <property type="entry name" value="HATPase_c"/>
    <property type="match status" value="1"/>
</dbReference>
<feature type="domain" description="Histidine kinase" evidence="11">
    <location>
        <begin position="409"/>
        <end position="620"/>
    </location>
</feature>
<evidence type="ECO:0000259" key="13">
    <source>
        <dbReference type="PROSITE" id="PS50112"/>
    </source>
</evidence>
<dbReference type="KEGG" id="paqt:E8L99_05430"/>
<evidence type="ECO:0000259" key="11">
    <source>
        <dbReference type="PROSITE" id="PS50109"/>
    </source>
</evidence>
<dbReference type="InterPro" id="IPR013767">
    <property type="entry name" value="PAS_fold"/>
</dbReference>
<feature type="transmembrane region" description="Helical" evidence="10">
    <location>
        <begin position="62"/>
        <end position="80"/>
    </location>
</feature>
<proteinExistence type="predicted"/>
<keyword evidence="10" id="KW-1133">Transmembrane helix</keyword>
<evidence type="ECO:0000256" key="6">
    <source>
        <dbReference type="ARBA" id="ARBA00022777"/>
    </source>
</evidence>
<dbReference type="InterPro" id="IPR035965">
    <property type="entry name" value="PAS-like_dom_sf"/>
</dbReference>
<dbReference type="Pfam" id="PF00989">
    <property type="entry name" value="PAS"/>
    <property type="match status" value="1"/>
</dbReference>
<evidence type="ECO:0000256" key="8">
    <source>
        <dbReference type="ARBA" id="ARBA00023012"/>
    </source>
</evidence>
<dbReference type="Gene3D" id="3.40.50.2300">
    <property type="match status" value="1"/>
</dbReference>
<dbReference type="PROSITE" id="PS50109">
    <property type="entry name" value="HIS_KIN"/>
    <property type="match status" value="1"/>
</dbReference>
<keyword evidence="15" id="KW-1185">Reference proteome</keyword>
<dbReference type="Pfam" id="PF00512">
    <property type="entry name" value="HisKA"/>
    <property type="match status" value="1"/>
</dbReference>
<dbReference type="InterPro" id="IPR003661">
    <property type="entry name" value="HisK_dim/P_dom"/>
</dbReference>
<dbReference type="SUPFAM" id="SSF52172">
    <property type="entry name" value="CheY-like"/>
    <property type="match status" value="1"/>
</dbReference>
<dbReference type="CDD" id="cd00156">
    <property type="entry name" value="REC"/>
    <property type="match status" value="1"/>
</dbReference>
<dbReference type="Gene3D" id="3.30.450.20">
    <property type="entry name" value="PAS domain"/>
    <property type="match status" value="2"/>
</dbReference>
<dbReference type="OrthoDB" id="9808408at2"/>
<keyword evidence="10" id="KW-0812">Transmembrane</keyword>
<dbReference type="GO" id="GO:0006355">
    <property type="term" value="P:regulation of DNA-templated transcription"/>
    <property type="evidence" value="ECO:0007669"/>
    <property type="project" value="InterPro"/>
</dbReference>
<evidence type="ECO:0000256" key="5">
    <source>
        <dbReference type="ARBA" id="ARBA00022741"/>
    </source>
</evidence>
<dbReference type="InterPro" id="IPR011006">
    <property type="entry name" value="CheY-like_superfamily"/>
</dbReference>
<dbReference type="Gene3D" id="1.10.287.130">
    <property type="match status" value="1"/>
</dbReference>
<dbReference type="SMART" id="SM00448">
    <property type="entry name" value="REC"/>
    <property type="match status" value="1"/>
</dbReference>
<dbReference type="SMART" id="SM00086">
    <property type="entry name" value="PAC"/>
    <property type="match status" value="1"/>
</dbReference>
<evidence type="ECO:0000256" key="1">
    <source>
        <dbReference type="ARBA" id="ARBA00000085"/>
    </source>
</evidence>
<keyword evidence="5" id="KW-0547">Nucleotide-binding</keyword>
<feature type="transmembrane region" description="Helical" evidence="10">
    <location>
        <begin position="22"/>
        <end position="42"/>
    </location>
</feature>
<keyword evidence="7" id="KW-0067">ATP-binding</keyword>
<feature type="domain" description="PAS" evidence="13">
    <location>
        <begin position="261"/>
        <end position="321"/>
    </location>
</feature>
<gene>
    <name evidence="14" type="ORF">E8L99_05430</name>
</gene>
<reference evidence="14 15" key="1">
    <citation type="submission" date="2019-04" db="EMBL/GenBank/DDBJ databases">
        <title>Phreatobacter aquaticus sp. nov.</title>
        <authorList>
            <person name="Choi A."/>
            <person name="Baek K."/>
        </authorList>
    </citation>
    <scope>NUCLEOTIDE SEQUENCE [LARGE SCALE GENOMIC DNA]</scope>
    <source>
        <strain evidence="14 15">NMCR1094</strain>
    </source>
</reference>
<dbReference type="Pfam" id="PF08448">
    <property type="entry name" value="PAS_4"/>
    <property type="match status" value="1"/>
</dbReference>
<keyword evidence="3 9" id="KW-0597">Phosphoprotein</keyword>
<dbReference type="SUPFAM" id="SSF55874">
    <property type="entry name" value="ATPase domain of HSP90 chaperone/DNA topoisomerase II/histidine kinase"/>
    <property type="match status" value="1"/>
</dbReference>
<dbReference type="Proteomes" id="UP000298588">
    <property type="component" value="Chromosome"/>
</dbReference>